<feature type="binding site" evidence="11">
    <location>
        <position position="8"/>
    </location>
    <ligand>
        <name>Mg(2+)</name>
        <dbReference type="ChEBI" id="CHEBI:18420"/>
    </ligand>
</feature>
<evidence type="ECO:0000256" key="10">
    <source>
        <dbReference type="ARBA" id="ARBA00023160"/>
    </source>
</evidence>
<comment type="catalytic activity">
    <reaction evidence="11">
        <text>apo-[ACP] + CoA = holo-[ACP] + adenosine 3',5'-bisphosphate + H(+)</text>
        <dbReference type="Rhea" id="RHEA:12068"/>
        <dbReference type="Rhea" id="RHEA-COMP:9685"/>
        <dbReference type="Rhea" id="RHEA-COMP:9690"/>
        <dbReference type="ChEBI" id="CHEBI:15378"/>
        <dbReference type="ChEBI" id="CHEBI:29999"/>
        <dbReference type="ChEBI" id="CHEBI:57287"/>
        <dbReference type="ChEBI" id="CHEBI:58343"/>
        <dbReference type="ChEBI" id="CHEBI:64479"/>
        <dbReference type="EC" id="2.7.8.7"/>
    </reaction>
</comment>
<feature type="domain" description="4'-phosphopantetheinyl transferase" evidence="12">
    <location>
        <begin position="4"/>
        <end position="93"/>
    </location>
</feature>
<name>A0A938XWQ6_9BACL</name>
<keyword evidence="3 11" id="KW-0963">Cytoplasm</keyword>
<dbReference type="PANTHER" id="PTHR12215:SF10">
    <property type="entry name" value="L-AMINOADIPATE-SEMIALDEHYDE DEHYDROGENASE-PHOSPHOPANTETHEINYL TRANSFERASE"/>
    <property type="match status" value="1"/>
</dbReference>
<evidence type="ECO:0000256" key="4">
    <source>
        <dbReference type="ARBA" id="ARBA00022516"/>
    </source>
</evidence>
<comment type="similarity">
    <text evidence="11">Belongs to the P-Pant transferase superfamily. AcpS family.</text>
</comment>
<keyword evidence="5 11" id="KW-0808">Transferase</keyword>
<comment type="function">
    <text evidence="11">Transfers the 4'-phosphopantetheine moiety from coenzyme A to a Ser of acyl-carrier-protein.</text>
</comment>
<sequence>MIAGIGIDIVEIERIAAILQRNRSFLRRILTEQELAVLPAGEQRLVEYVAGRFAAKEATVKALGTGIGSIVGFHDIEIQRTESGKPMLLVARQALQKVCSDPAGVTFHLSISHSKAFAVAQVVMEKV</sequence>
<dbReference type="RefSeq" id="WP_204519292.1">
    <property type="nucleotide sequence ID" value="NZ_BAABIN010000037.1"/>
</dbReference>
<keyword evidence="4 11" id="KW-0444">Lipid biosynthesis</keyword>
<keyword evidence="7 11" id="KW-0276">Fatty acid metabolism</keyword>
<evidence type="ECO:0000256" key="3">
    <source>
        <dbReference type="ARBA" id="ARBA00022490"/>
    </source>
</evidence>
<dbReference type="AlphaFoldDB" id="A0A938XWQ6"/>
<evidence type="ECO:0000256" key="2">
    <source>
        <dbReference type="ARBA" id="ARBA00010990"/>
    </source>
</evidence>
<reference evidence="13" key="1">
    <citation type="submission" date="2021-01" db="EMBL/GenBank/DDBJ databases">
        <title>Genomic Encyclopedia of Type Strains, Phase IV (KMG-IV): sequencing the most valuable type-strain genomes for metagenomic binning, comparative biology and taxonomic classification.</title>
        <authorList>
            <person name="Goeker M."/>
        </authorList>
    </citation>
    <scope>NUCLEOTIDE SEQUENCE</scope>
    <source>
        <strain evidence="13">DSM 25523</strain>
    </source>
</reference>
<dbReference type="GO" id="GO:0019878">
    <property type="term" value="P:lysine biosynthetic process via aminoadipic acid"/>
    <property type="evidence" value="ECO:0007669"/>
    <property type="project" value="TreeGrafter"/>
</dbReference>
<dbReference type="NCBIfam" id="TIGR00556">
    <property type="entry name" value="pantethn_trn"/>
    <property type="match status" value="1"/>
</dbReference>
<evidence type="ECO:0000256" key="8">
    <source>
        <dbReference type="ARBA" id="ARBA00022842"/>
    </source>
</evidence>
<dbReference type="NCBIfam" id="TIGR00516">
    <property type="entry name" value="acpS"/>
    <property type="match status" value="1"/>
</dbReference>
<dbReference type="InterPro" id="IPR050559">
    <property type="entry name" value="P-Pant_transferase_sf"/>
</dbReference>
<keyword evidence="14" id="KW-1185">Reference proteome</keyword>
<dbReference type="InterPro" id="IPR008278">
    <property type="entry name" value="4-PPantetheinyl_Trfase_dom"/>
</dbReference>
<keyword evidence="6 11" id="KW-0479">Metal-binding</keyword>
<dbReference type="Proteomes" id="UP000717624">
    <property type="component" value="Unassembled WGS sequence"/>
</dbReference>
<dbReference type="GO" id="GO:0000287">
    <property type="term" value="F:magnesium ion binding"/>
    <property type="evidence" value="ECO:0007669"/>
    <property type="project" value="UniProtKB-UniRule"/>
</dbReference>
<organism evidence="13 14">
    <name type="scientific">Brevibacillus fulvus</name>
    <dbReference type="NCBI Taxonomy" id="1125967"/>
    <lineage>
        <taxon>Bacteria</taxon>
        <taxon>Bacillati</taxon>
        <taxon>Bacillota</taxon>
        <taxon>Bacilli</taxon>
        <taxon>Bacillales</taxon>
        <taxon>Paenibacillaceae</taxon>
        <taxon>Brevibacillus</taxon>
    </lineage>
</organism>
<evidence type="ECO:0000256" key="7">
    <source>
        <dbReference type="ARBA" id="ARBA00022832"/>
    </source>
</evidence>
<evidence type="ECO:0000259" key="12">
    <source>
        <dbReference type="Pfam" id="PF01648"/>
    </source>
</evidence>
<dbReference type="Gene3D" id="3.90.470.20">
    <property type="entry name" value="4'-phosphopantetheinyl transferase domain"/>
    <property type="match status" value="1"/>
</dbReference>
<proteinExistence type="inferred from homology"/>
<dbReference type="Pfam" id="PF01648">
    <property type="entry name" value="ACPS"/>
    <property type="match status" value="1"/>
</dbReference>
<dbReference type="EMBL" id="JAFBEB010000013">
    <property type="protein sequence ID" value="MBM7591592.1"/>
    <property type="molecule type" value="Genomic_DNA"/>
</dbReference>
<keyword evidence="8 11" id="KW-0460">Magnesium</keyword>
<evidence type="ECO:0000256" key="11">
    <source>
        <dbReference type="HAMAP-Rule" id="MF_00101"/>
    </source>
</evidence>
<dbReference type="GO" id="GO:0008897">
    <property type="term" value="F:holo-[acyl-carrier-protein] synthase activity"/>
    <property type="evidence" value="ECO:0007669"/>
    <property type="project" value="UniProtKB-UniRule"/>
</dbReference>
<feature type="binding site" evidence="11">
    <location>
        <position position="57"/>
    </location>
    <ligand>
        <name>Mg(2+)</name>
        <dbReference type="ChEBI" id="CHEBI:18420"/>
    </ligand>
</feature>
<dbReference type="PANTHER" id="PTHR12215">
    <property type="entry name" value="PHOSPHOPANTETHEINE TRANSFERASE"/>
    <property type="match status" value="1"/>
</dbReference>
<comment type="cofactor">
    <cofactor evidence="1 11">
        <name>Mg(2+)</name>
        <dbReference type="ChEBI" id="CHEBI:18420"/>
    </cofactor>
</comment>
<evidence type="ECO:0000256" key="6">
    <source>
        <dbReference type="ARBA" id="ARBA00022723"/>
    </source>
</evidence>
<dbReference type="EC" id="2.7.8.7" evidence="11"/>
<evidence type="ECO:0000256" key="9">
    <source>
        <dbReference type="ARBA" id="ARBA00023098"/>
    </source>
</evidence>
<comment type="subcellular location">
    <subcellularLocation>
        <location evidence="11">Cytoplasm</location>
    </subcellularLocation>
</comment>
<dbReference type="GO" id="GO:0006633">
    <property type="term" value="P:fatty acid biosynthetic process"/>
    <property type="evidence" value="ECO:0007669"/>
    <property type="project" value="UniProtKB-UniRule"/>
</dbReference>
<evidence type="ECO:0000313" key="14">
    <source>
        <dbReference type="Proteomes" id="UP000717624"/>
    </source>
</evidence>
<evidence type="ECO:0000256" key="5">
    <source>
        <dbReference type="ARBA" id="ARBA00022679"/>
    </source>
</evidence>
<keyword evidence="10 11" id="KW-0275">Fatty acid biosynthesis</keyword>
<dbReference type="InterPro" id="IPR002582">
    <property type="entry name" value="ACPS"/>
</dbReference>
<comment type="caution">
    <text evidence="13">The sequence shown here is derived from an EMBL/GenBank/DDBJ whole genome shotgun (WGS) entry which is preliminary data.</text>
</comment>
<comment type="similarity">
    <text evidence="2">Belongs to the P-Pant transferase superfamily. Gsp/Sfp/HetI/AcpT family.</text>
</comment>
<dbReference type="InterPro" id="IPR004568">
    <property type="entry name" value="Ppantetheine-prot_Trfase_dom"/>
</dbReference>
<dbReference type="HAMAP" id="MF_00101">
    <property type="entry name" value="AcpS"/>
    <property type="match status" value="1"/>
</dbReference>
<protein>
    <recommendedName>
        <fullName evidence="11">Holo-[acyl-carrier-protein] synthase</fullName>
        <shortName evidence="11">Holo-ACP synthase</shortName>
        <ecNumber evidence="11">2.7.8.7</ecNumber>
    </recommendedName>
    <alternativeName>
        <fullName evidence="11">4'-phosphopantetheinyl transferase AcpS</fullName>
    </alternativeName>
</protein>
<gene>
    <name evidence="11" type="primary">acpS</name>
    <name evidence="13" type="ORF">JOD01_003243</name>
</gene>
<keyword evidence="9 11" id="KW-0443">Lipid metabolism</keyword>
<evidence type="ECO:0000256" key="1">
    <source>
        <dbReference type="ARBA" id="ARBA00001946"/>
    </source>
</evidence>
<dbReference type="GO" id="GO:0005829">
    <property type="term" value="C:cytosol"/>
    <property type="evidence" value="ECO:0007669"/>
    <property type="project" value="TreeGrafter"/>
</dbReference>
<dbReference type="SUPFAM" id="SSF56214">
    <property type="entry name" value="4'-phosphopantetheinyl transferase"/>
    <property type="match status" value="1"/>
</dbReference>
<accession>A0A938XWQ6</accession>
<evidence type="ECO:0000313" key="13">
    <source>
        <dbReference type="EMBL" id="MBM7591592.1"/>
    </source>
</evidence>
<dbReference type="InterPro" id="IPR037143">
    <property type="entry name" value="4-PPantetheinyl_Trfase_dom_sf"/>
</dbReference>